<dbReference type="InterPro" id="IPR051091">
    <property type="entry name" value="O-Glucosyltr/Glycosyltrsf_90"/>
</dbReference>
<dbReference type="OMA" id="QACNSVI"/>
<dbReference type="eggNOG" id="KOG2458">
    <property type="taxonomic scope" value="Eukaryota"/>
</dbReference>
<dbReference type="Proteomes" id="UP000009131">
    <property type="component" value="Unassembled WGS sequence"/>
</dbReference>
<dbReference type="AlphaFoldDB" id="G7DZT5"/>
<feature type="compositionally biased region" description="Polar residues" evidence="1">
    <location>
        <begin position="21"/>
        <end position="35"/>
    </location>
</feature>
<dbReference type="OrthoDB" id="202415at2759"/>
<evidence type="ECO:0000313" key="4">
    <source>
        <dbReference type="EMBL" id="GAA96095.1"/>
    </source>
</evidence>
<evidence type="ECO:0000313" key="5">
    <source>
        <dbReference type="Proteomes" id="UP000009131"/>
    </source>
</evidence>
<dbReference type="Pfam" id="PF05686">
    <property type="entry name" value="Glyco_transf_90"/>
    <property type="match status" value="1"/>
</dbReference>
<dbReference type="EMBL" id="BABT02000074">
    <property type="protein sequence ID" value="GAA96095.1"/>
    <property type="molecule type" value="Genomic_DNA"/>
</dbReference>
<dbReference type="PANTHER" id="PTHR12203">
    <property type="entry name" value="KDEL LYS-ASP-GLU-LEU CONTAINING - RELATED"/>
    <property type="match status" value="1"/>
</dbReference>
<evidence type="ECO:0000256" key="1">
    <source>
        <dbReference type="SAM" id="MobiDB-lite"/>
    </source>
</evidence>
<feature type="region of interest" description="Disordered" evidence="1">
    <location>
        <begin position="1"/>
        <end position="40"/>
    </location>
</feature>
<reference evidence="4 5" key="2">
    <citation type="journal article" date="2012" name="Open Biol.">
        <title>Characteristics of nucleosomes and linker DNA regions on the genome of the basidiomycete Mixia osmundae revealed by mono- and dinucleosome mapping.</title>
        <authorList>
            <person name="Nishida H."/>
            <person name="Kondo S."/>
            <person name="Matsumoto T."/>
            <person name="Suzuki Y."/>
            <person name="Yoshikawa H."/>
            <person name="Taylor T.D."/>
            <person name="Sugiyama J."/>
        </authorList>
    </citation>
    <scope>NUCLEOTIDE SEQUENCE [LARGE SCALE GENOMIC DNA]</scope>
    <source>
        <strain evidence="5">CBS 9802 / IAM 14324 / JCM 22182 / KY 12970</strain>
    </source>
</reference>
<evidence type="ECO:0000256" key="2">
    <source>
        <dbReference type="SAM" id="Phobius"/>
    </source>
</evidence>
<name>G7DZT5_MIXOS</name>
<feature type="transmembrane region" description="Helical" evidence="2">
    <location>
        <begin position="78"/>
        <end position="102"/>
    </location>
</feature>
<dbReference type="InParanoid" id="G7DZT5"/>
<accession>G7DZT5</accession>
<feature type="domain" description="Glycosyl transferase CAP10" evidence="3">
    <location>
        <begin position="226"/>
        <end position="461"/>
    </location>
</feature>
<protein>
    <recommendedName>
        <fullName evidence="3">Glycosyl transferase CAP10 domain-containing protein</fullName>
    </recommendedName>
</protein>
<dbReference type="RefSeq" id="XP_014567872.1">
    <property type="nucleotide sequence ID" value="XM_014712386.1"/>
</dbReference>
<dbReference type="SMART" id="SM00672">
    <property type="entry name" value="CAP10"/>
    <property type="match status" value="1"/>
</dbReference>
<comment type="caution">
    <text evidence="4">The sequence shown here is derived from an EMBL/GenBank/DDBJ whole genome shotgun (WGS) entry which is preliminary data.</text>
</comment>
<dbReference type="PANTHER" id="PTHR12203:SF107">
    <property type="entry name" value="GLYCOSYL TRANSFERASE CAP10 DOMAIN-CONTAINING PROTEIN"/>
    <property type="match status" value="1"/>
</dbReference>
<sequence length="486" mass="55076">MSALESKPSLDDSYMLPASESEASTSIQIEPTSAEPQKLPIRSSFEYGEEVAEDEGLLSGKGMPPWLAGQKRARLPSVAVIASAILGAILLLLLILALTAGYRFERPSRLRGYNPTSGNDLKLSGEDLGWNISLSDEILAQRSMKERECLMAFPLNLPEIKQAVEWTKSLGGVTLSDVEHSGEIWHARLMIKDGRLFVKRFRPAYQSRCQAVMAAIHDAIITSLEPVPDIEFVIGLDDTAPFEPATWGLARRLDLPAWLVIDYGFNAWPEPMIKGWHTFLADVKSVNAQMTWRQKAKKLFWRGVYLSEYREQLRDHTVNESWADIAAVDWGRPEETRVSMSHHSRFAYVAATEGGDAYSGRLKYLLSTQSTVVSHPLRWQQHFHPALNGNESSPDQNIAYTKDGYNDIVETMKKLMSDPVRSEMIAKNAEKVFTRRYFSDAARSCYWRSAFRGYRSVMTFEPAYDGSEVDYESFMLMNELEWRPHK</sequence>
<organism evidence="4 5">
    <name type="scientific">Mixia osmundae (strain CBS 9802 / IAM 14324 / JCM 22182 / KY 12970)</name>
    <dbReference type="NCBI Taxonomy" id="764103"/>
    <lineage>
        <taxon>Eukaryota</taxon>
        <taxon>Fungi</taxon>
        <taxon>Dikarya</taxon>
        <taxon>Basidiomycota</taxon>
        <taxon>Pucciniomycotina</taxon>
        <taxon>Mixiomycetes</taxon>
        <taxon>Mixiales</taxon>
        <taxon>Mixiaceae</taxon>
        <taxon>Mixia</taxon>
    </lineage>
</organism>
<evidence type="ECO:0000259" key="3">
    <source>
        <dbReference type="SMART" id="SM00672"/>
    </source>
</evidence>
<dbReference type="InterPro" id="IPR006598">
    <property type="entry name" value="CAP10"/>
</dbReference>
<keyword evidence="5" id="KW-1185">Reference proteome</keyword>
<dbReference type="HOGENOM" id="CLU_028539_2_1_1"/>
<reference evidence="4 5" key="1">
    <citation type="journal article" date="2011" name="J. Gen. Appl. Microbiol.">
        <title>Draft genome sequencing of the enigmatic basidiomycete Mixia osmundae.</title>
        <authorList>
            <person name="Nishida H."/>
            <person name="Nagatsuka Y."/>
            <person name="Sugiyama J."/>
        </authorList>
    </citation>
    <scope>NUCLEOTIDE SEQUENCE [LARGE SCALE GENOMIC DNA]</scope>
    <source>
        <strain evidence="5">CBS 9802 / IAM 14324 / JCM 22182 / KY 12970</strain>
    </source>
</reference>
<keyword evidence="2" id="KW-1133">Transmembrane helix</keyword>
<proteinExistence type="predicted"/>
<keyword evidence="2" id="KW-0812">Transmembrane</keyword>
<keyword evidence="2" id="KW-0472">Membrane</keyword>
<gene>
    <name evidence="4" type="primary">Mo02756</name>
    <name evidence="4" type="ORF">E5Q_02756</name>
</gene>